<dbReference type="EMBL" id="JXIQ01000013">
    <property type="protein sequence ID" value="KIY23714.1"/>
    <property type="molecule type" value="Genomic_DNA"/>
</dbReference>
<feature type="transmembrane region" description="Helical" evidence="1">
    <location>
        <begin position="151"/>
        <end position="171"/>
    </location>
</feature>
<dbReference type="OrthoDB" id="2855036at2"/>
<reference evidence="3 4" key="1">
    <citation type="submission" date="2015-01" db="EMBL/GenBank/DDBJ databases">
        <title>Draft genome sequences of the supercritical CO2 tolerant bacteria Bacillus subterraneus MITOT1 and Bacillus cereus MIT0214.</title>
        <authorList>
            <person name="Peet K.C."/>
            <person name="Thompson J.R."/>
        </authorList>
    </citation>
    <scope>NUCLEOTIDE SEQUENCE [LARGE SCALE GENOMIC DNA]</scope>
    <source>
        <strain evidence="3 4">MITOT1</strain>
    </source>
</reference>
<dbReference type="RefSeq" id="WP_044390679.1">
    <property type="nucleotide sequence ID" value="NZ_JXIQ01000013.1"/>
</dbReference>
<keyword evidence="1" id="KW-1133">Transmembrane helix</keyword>
<name>A0A0D6ZD14_9BACI</name>
<feature type="signal peptide" evidence="2">
    <location>
        <begin position="1"/>
        <end position="24"/>
    </location>
</feature>
<evidence type="ECO:0008006" key="5">
    <source>
        <dbReference type="Google" id="ProtNLM"/>
    </source>
</evidence>
<feature type="chain" id="PRO_5002315887" description="CARDB domain-containing protein" evidence="2">
    <location>
        <begin position="25"/>
        <end position="179"/>
    </location>
</feature>
<gene>
    <name evidence="3" type="ORF">UB32_01715</name>
</gene>
<keyword evidence="2" id="KW-0732">Signal</keyword>
<dbReference type="InterPro" id="IPR013783">
    <property type="entry name" value="Ig-like_fold"/>
</dbReference>
<keyword evidence="4" id="KW-1185">Reference proteome</keyword>
<evidence type="ECO:0000256" key="2">
    <source>
        <dbReference type="SAM" id="SignalP"/>
    </source>
</evidence>
<sequence>MVKKAGIILAILLGFVITGQSAFAMEQPNVEVKVISPNQVKDYPGKETTVKAQVTNHTNQSIKDLVVYITMTDMGKKWTVNLEDYSADKPEQVKELGPGETKEVSLPIRFVYTSNYYLYVTAASADSLDIYSSNGIPIVIMGNTKIDPTTIQVVSIATPLIILFLVVLNFIKNRKKRIA</sequence>
<comment type="caution">
    <text evidence="3">The sequence shown here is derived from an EMBL/GenBank/DDBJ whole genome shotgun (WGS) entry which is preliminary data.</text>
</comment>
<keyword evidence="1" id="KW-0812">Transmembrane</keyword>
<protein>
    <recommendedName>
        <fullName evidence="5">CARDB domain-containing protein</fullName>
    </recommendedName>
</protein>
<keyword evidence="1" id="KW-0472">Membrane</keyword>
<dbReference type="Proteomes" id="UP000032512">
    <property type="component" value="Unassembled WGS sequence"/>
</dbReference>
<dbReference type="PATRIC" id="fig|285983.3.peg.1193"/>
<dbReference type="AlphaFoldDB" id="A0A0D6ZD14"/>
<accession>A0A0D6ZD14</accession>
<dbReference type="Gene3D" id="2.60.40.10">
    <property type="entry name" value="Immunoglobulins"/>
    <property type="match status" value="1"/>
</dbReference>
<organism evidence="3 4">
    <name type="scientific">Mesobacillus subterraneus</name>
    <dbReference type="NCBI Taxonomy" id="285983"/>
    <lineage>
        <taxon>Bacteria</taxon>
        <taxon>Bacillati</taxon>
        <taxon>Bacillota</taxon>
        <taxon>Bacilli</taxon>
        <taxon>Bacillales</taxon>
        <taxon>Bacillaceae</taxon>
        <taxon>Mesobacillus</taxon>
    </lineage>
</organism>
<proteinExistence type="predicted"/>
<evidence type="ECO:0000256" key="1">
    <source>
        <dbReference type="SAM" id="Phobius"/>
    </source>
</evidence>
<evidence type="ECO:0000313" key="4">
    <source>
        <dbReference type="Proteomes" id="UP000032512"/>
    </source>
</evidence>
<evidence type="ECO:0000313" key="3">
    <source>
        <dbReference type="EMBL" id="KIY23714.1"/>
    </source>
</evidence>